<dbReference type="InterPro" id="IPR053953">
    <property type="entry name" value="NirdL-like_HTH"/>
</dbReference>
<evidence type="ECO:0000256" key="5">
    <source>
        <dbReference type="ARBA" id="ARBA00023471"/>
    </source>
</evidence>
<dbReference type="Pfam" id="PF17805">
    <property type="entry name" value="AsnC_trans_reg2"/>
    <property type="match status" value="2"/>
</dbReference>
<feature type="domain" description="Siroheme decarboxylase AsnC-like ligand binding" evidence="8">
    <location>
        <begin position="70"/>
        <end position="142"/>
    </location>
</feature>
<name>A0A1H2WML7_THIRO</name>
<comment type="pathway">
    <text evidence="2">Porphyrin-containing compound metabolism.</text>
</comment>
<feature type="domain" description="Siroheme decarboxylase NirL-like HTH" evidence="9">
    <location>
        <begin position="9"/>
        <end position="51"/>
    </location>
</feature>
<dbReference type="GO" id="GO:0016829">
    <property type="term" value="F:lyase activity"/>
    <property type="evidence" value="ECO:0007669"/>
    <property type="project" value="UniProtKB-KW"/>
</dbReference>
<keyword evidence="1" id="KW-0456">Lyase</keyword>
<dbReference type="AlphaFoldDB" id="A0A1H2WML7"/>
<dbReference type="EMBL" id="FNNZ01000009">
    <property type="protein sequence ID" value="SDW81748.1"/>
    <property type="molecule type" value="Genomic_DNA"/>
</dbReference>
<dbReference type="PANTHER" id="PTHR43413">
    <property type="entry name" value="TRANSCRIPTIONAL REGULATOR, ASNC FAMILY"/>
    <property type="match status" value="1"/>
</dbReference>
<dbReference type="Gene3D" id="3.30.70.3460">
    <property type="match status" value="2"/>
</dbReference>
<evidence type="ECO:0000313" key="10">
    <source>
        <dbReference type="EMBL" id="SDW81748.1"/>
    </source>
</evidence>
<dbReference type="Pfam" id="PF22451">
    <property type="entry name" value="NirdL-like_HTH"/>
    <property type="match status" value="2"/>
</dbReference>
<feature type="domain" description="Siroheme decarboxylase AsnC-like ligand binding" evidence="8">
    <location>
        <begin position="232"/>
        <end position="320"/>
    </location>
</feature>
<comment type="catalytic activity">
    <reaction evidence="7">
        <text>siroheme + 2 H(+) = 12,18-didecarboxysiroheme + 2 CO2</text>
        <dbReference type="Rhea" id="RHEA:19093"/>
        <dbReference type="ChEBI" id="CHEBI:15378"/>
        <dbReference type="ChEBI" id="CHEBI:16526"/>
        <dbReference type="ChEBI" id="CHEBI:60052"/>
        <dbReference type="ChEBI" id="CHEBI:140497"/>
        <dbReference type="EC" id="4.1.1.111"/>
    </reaction>
</comment>
<dbReference type="InterPro" id="IPR050684">
    <property type="entry name" value="HTH-Siroheme_Decarb"/>
</dbReference>
<dbReference type="STRING" id="1058.SAMN05421783_10930"/>
<dbReference type="RefSeq" id="WP_093031485.1">
    <property type="nucleotide sequence ID" value="NZ_FNNZ01000009.1"/>
</dbReference>
<dbReference type="Proteomes" id="UP000198816">
    <property type="component" value="Unassembled WGS sequence"/>
</dbReference>
<sequence length="328" mass="36462">MSGLDPLQRAFINRFQGGFPLVERPFHGVAAELGTNETTLIQSIRRLCDEGWLSRFGPLFDAERLGGCFTLAALAVPEVDFARVAEQVNALEEVAHNYRREHPLNMWFVLATEGTAARDDAIRTIERETGLPVHDFPKLESFHLGFNLHLDAEGAVGIRRVEPRPFAPARPPDRLDRAIVASTQAGLPLVPEPYAAIAEEIGTDQQTLLARLAELLASGAVRRIGAVPNHYKLGLRGNGMTVWDVPDDRVEQVGRRLGAREEVTHCYRRPRHPPLWPYNLFAMVHGRGREEVEARVARLVDEIGAESRAHATLFSTAVLKKTGLRWAG</sequence>
<dbReference type="OrthoDB" id="5568033at2"/>
<evidence type="ECO:0000259" key="8">
    <source>
        <dbReference type="Pfam" id="PF17805"/>
    </source>
</evidence>
<evidence type="ECO:0000256" key="7">
    <source>
        <dbReference type="ARBA" id="ARBA00048470"/>
    </source>
</evidence>
<reference evidence="11" key="1">
    <citation type="submission" date="2016-10" db="EMBL/GenBank/DDBJ databases">
        <authorList>
            <person name="Varghese N."/>
            <person name="Submissions S."/>
        </authorList>
    </citation>
    <scope>NUCLEOTIDE SEQUENCE [LARGE SCALE GENOMIC DNA]</scope>
    <source>
        <strain evidence="11">DSM 217</strain>
    </source>
</reference>
<gene>
    <name evidence="10" type="ORF">SAMN05421783_10930</name>
</gene>
<accession>A0A1H2WML7</accession>
<dbReference type="PANTHER" id="PTHR43413:SF1">
    <property type="entry name" value="SIROHEME DECARBOXYLASE NIRL SUBUNIT"/>
    <property type="match status" value="1"/>
</dbReference>
<organism evidence="10 11">
    <name type="scientific">Thiocapsa roseopersicina</name>
    <dbReference type="NCBI Taxonomy" id="1058"/>
    <lineage>
        <taxon>Bacteria</taxon>
        <taxon>Pseudomonadati</taxon>
        <taxon>Pseudomonadota</taxon>
        <taxon>Gammaproteobacteria</taxon>
        <taxon>Chromatiales</taxon>
        <taxon>Chromatiaceae</taxon>
        <taxon>Thiocapsa</taxon>
    </lineage>
</organism>
<protein>
    <recommendedName>
        <fullName evidence="5">siroheme decarboxylase</fullName>
        <ecNumber evidence="5">4.1.1.111</ecNumber>
    </recommendedName>
</protein>
<proteinExistence type="inferred from homology"/>
<dbReference type="EC" id="4.1.1.111" evidence="5"/>
<comment type="subunit">
    <text evidence="4">Probably forms a complex composed of NirD, NirL, NirG and NirH. All proteins are required for the total conversion of siroheme to didecarboxysiroheme.</text>
</comment>
<evidence type="ECO:0000256" key="6">
    <source>
        <dbReference type="ARBA" id="ARBA00045291"/>
    </source>
</evidence>
<comment type="function">
    <text evidence="6">Involved in heme d1 biosynthesis. Catalyzes the decarboxylation of siroheme into didecarboxysiroheme.</text>
</comment>
<comment type="similarity">
    <text evidence="3">Belongs to the Ahb/Nir family.</text>
</comment>
<evidence type="ECO:0000256" key="4">
    <source>
        <dbReference type="ARBA" id="ARBA00023465"/>
    </source>
</evidence>
<dbReference type="InterPro" id="IPR040523">
    <property type="entry name" value="AsnC_trans_reg2"/>
</dbReference>
<evidence type="ECO:0000313" key="11">
    <source>
        <dbReference type="Proteomes" id="UP000198816"/>
    </source>
</evidence>
<feature type="domain" description="Siroheme decarboxylase NirL-like HTH" evidence="9">
    <location>
        <begin position="176"/>
        <end position="222"/>
    </location>
</feature>
<evidence type="ECO:0000256" key="1">
    <source>
        <dbReference type="ARBA" id="ARBA00023239"/>
    </source>
</evidence>
<evidence type="ECO:0000256" key="2">
    <source>
        <dbReference type="ARBA" id="ARBA00023444"/>
    </source>
</evidence>
<keyword evidence="11" id="KW-1185">Reference proteome</keyword>
<evidence type="ECO:0000259" key="9">
    <source>
        <dbReference type="Pfam" id="PF22451"/>
    </source>
</evidence>
<evidence type="ECO:0000256" key="3">
    <source>
        <dbReference type="ARBA" id="ARBA00023457"/>
    </source>
</evidence>